<dbReference type="Gene3D" id="3.70.10.10">
    <property type="match status" value="1"/>
</dbReference>
<evidence type="ECO:0000256" key="8">
    <source>
        <dbReference type="ARBA" id="ARBA00022695"/>
    </source>
</evidence>
<dbReference type="GO" id="GO:0008408">
    <property type="term" value="F:3'-5' exonuclease activity"/>
    <property type="evidence" value="ECO:0007669"/>
    <property type="project" value="InterPro"/>
</dbReference>
<evidence type="ECO:0000256" key="6">
    <source>
        <dbReference type="ARBA" id="ARBA00022490"/>
    </source>
</evidence>
<protein>
    <recommendedName>
        <fullName evidence="5 12">Beta sliding clamp</fullName>
    </recommendedName>
</protein>
<feature type="domain" description="DNA polymerase III beta sliding clamp central" evidence="14">
    <location>
        <begin position="130"/>
        <end position="244"/>
    </location>
</feature>
<evidence type="ECO:0000259" key="13">
    <source>
        <dbReference type="Pfam" id="PF00712"/>
    </source>
</evidence>
<evidence type="ECO:0000256" key="4">
    <source>
        <dbReference type="ARBA" id="ARBA00011400"/>
    </source>
</evidence>
<dbReference type="STRING" id="487184.SAMN05216421_2962"/>
<accession>A0A1H1XUE2</accession>
<evidence type="ECO:0000256" key="10">
    <source>
        <dbReference type="ARBA" id="ARBA00022932"/>
    </source>
</evidence>
<feature type="domain" description="DNA polymerase III beta sliding clamp N-terminal" evidence="13">
    <location>
        <begin position="1"/>
        <end position="119"/>
    </location>
</feature>
<name>A0A1H1XUE2_9GAMM</name>
<keyword evidence="7 12" id="KW-0808">Transferase</keyword>
<dbReference type="Pfam" id="PF02768">
    <property type="entry name" value="DNA_pol3_beta_3"/>
    <property type="match status" value="1"/>
</dbReference>
<evidence type="ECO:0000256" key="9">
    <source>
        <dbReference type="ARBA" id="ARBA00022705"/>
    </source>
</evidence>
<comment type="similarity">
    <text evidence="3 12">Belongs to the beta sliding clamp family.</text>
</comment>
<dbReference type="FunFam" id="3.10.150.10:FF:000001">
    <property type="entry name" value="Beta sliding clamp"/>
    <property type="match status" value="1"/>
</dbReference>
<evidence type="ECO:0000256" key="7">
    <source>
        <dbReference type="ARBA" id="ARBA00022679"/>
    </source>
</evidence>
<dbReference type="GO" id="GO:0003677">
    <property type="term" value="F:DNA binding"/>
    <property type="evidence" value="ECO:0007669"/>
    <property type="project" value="UniProtKB-UniRule"/>
</dbReference>
<dbReference type="Pfam" id="PF00712">
    <property type="entry name" value="DNA_pol3_beta"/>
    <property type="match status" value="1"/>
</dbReference>
<dbReference type="NCBIfam" id="TIGR00663">
    <property type="entry name" value="dnan"/>
    <property type="match status" value="1"/>
</dbReference>
<dbReference type="PANTHER" id="PTHR30478">
    <property type="entry name" value="DNA POLYMERASE III SUBUNIT BETA"/>
    <property type="match status" value="1"/>
</dbReference>
<dbReference type="GO" id="GO:0006271">
    <property type="term" value="P:DNA strand elongation involved in DNA replication"/>
    <property type="evidence" value="ECO:0007669"/>
    <property type="project" value="TreeGrafter"/>
</dbReference>
<keyword evidence="8 12" id="KW-0548">Nucleotidyltransferase</keyword>
<sequence length="367" mass="40569">MQFTIQREALLKPLQLVAGVVERRQTLPVLSNVLLVVDGNTLSLTGTDLEVELVGRIQLEEAAEAGEITVPARKLMDICKSLPDDVALTFKVEENKALIKAGRSRFTLATLPAADFPNVEDGPGAMNFAIGQSKLRRLIERTSFAMAQQDVRYYLNGMLLEINRGQLRAVATDGHRMAMCTVDAGIDYQDRYQLIVPRKGILELARLLGEADDLVNIVLGTHHIRATTGDFTFTSKLVDGKFPDYERVLPRGGDKIVLADRQTLRNAFSRTAILSNEKYRGIRLMLSDGLLKIQANNPEQEEAEEDIAVEYAGSALEIGFNVSYLLDVMSVLSNEQIKIVLADANSSALVQESETDDSVYVVMPMRL</sequence>
<organism evidence="16 17">
    <name type="scientific">Halopseudomonas xinjiangensis</name>
    <dbReference type="NCBI Taxonomy" id="487184"/>
    <lineage>
        <taxon>Bacteria</taxon>
        <taxon>Pseudomonadati</taxon>
        <taxon>Pseudomonadota</taxon>
        <taxon>Gammaproteobacteria</taxon>
        <taxon>Pseudomonadales</taxon>
        <taxon>Pseudomonadaceae</taxon>
        <taxon>Halopseudomonas</taxon>
    </lineage>
</organism>
<keyword evidence="9 12" id="KW-0235">DNA replication</keyword>
<dbReference type="CDD" id="cd00140">
    <property type="entry name" value="beta_clamp"/>
    <property type="match status" value="1"/>
</dbReference>
<dbReference type="GO" id="GO:0042802">
    <property type="term" value="F:identical protein binding"/>
    <property type="evidence" value="ECO:0007669"/>
    <property type="project" value="UniProtKB-ARBA"/>
</dbReference>
<gene>
    <name evidence="16" type="ORF">SAMN05216421_2962</name>
</gene>
<evidence type="ECO:0000259" key="15">
    <source>
        <dbReference type="Pfam" id="PF02768"/>
    </source>
</evidence>
<evidence type="ECO:0000256" key="12">
    <source>
        <dbReference type="PIRNR" id="PIRNR000804"/>
    </source>
</evidence>
<dbReference type="SUPFAM" id="SSF55979">
    <property type="entry name" value="DNA clamp"/>
    <property type="match status" value="3"/>
</dbReference>
<keyword evidence="11" id="KW-0238">DNA-binding</keyword>
<evidence type="ECO:0000256" key="5">
    <source>
        <dbReference type="ARBA" id="ARBA00021035"/>
    </source>
</evidence>
<evidence type="ECO:0000259" key="14">
    <source>
        <dbReference type="Pfam" id="PF02767"/>
    </source>
</evidence>
<dbReference type="InterPro" id="IPR046938">
    <property type="entry name" value="DNA_clamp_sf"/>
</dbReference>
<dbReference type="SMART" id="SM00480">
    <property type="entry name" value="POL3Bc"/>
    <property type="match status" value="1"/>
</dbReference>
<dbReference type="GO" id="GO:0009360">
    <property type="term" value="C:DNA polymerase III complex"/>
    <property type="evidence" value="ECO:0007669"/>
    <property type="project" value="InterPro"/>
</dbReference>
<dbReference type="GO" id="GO:0003887">
    <property type="term" value="F:DNA-directed DNA polymerase activity"/>
    <property type="evidence" value="ECO:0007669"/>
    <property type="project" value="UniProtKB-UniRule"/>
</dbReference>
<dbReference type="Gene3D" id="3.10.150.10">
    <property type="entry name" value="DNA Polymerase III, subunit A, domain 2"/>
    <property type="match status" value="1"/>
</dbReference>
<evidence type="ECO:0000256" key="3">
    <source>
        <dbReference type="ARBA" id="ARBA00010752"/>
    </source>
</evidence>
<dbReference type="InterPro" id="IPR022637">
    <property type="entry name" value="DNA_polIII_beta_cen"/>
</dbReference>
<dbReference type="Proteomes" id="UP000243207">
    <property type="component" value="Chromosome I"/>
</dbReference>
<evidence type="ECO:0000313" key="17">
    <source>
        <dbReference type="Proteomes" id="UP000243207"/>
    </source>
</evidence>
<evidence type="ECO:0000256" key="2">
    <source>
        <dbReference type="ARBA" id="ARBA00004496"/>
    </source>
</evidence>
<keyword evidence="17" id="KW-1185">Reference proteome</keyword>
<comment type="subunit">
    <text evidence="4">Forms a ring-shaped head-to-tail homodimer around DNA which binds and tethers DNA polymerases and other proteins to the DNA. The DNA replisome complex has a single clamp-loading complex (3 tau and 1 each of delta, delta', psi and chi subunits) which binds 3 Pol III cores (1 core on the leading strand and 2 on the lagging strand) each with a beta sliding clamp dimer. Additional proteins in the replisome are other copies of gamma, psi and chi, Ssb, DNA helicase and RNA primase.</text>
</comment>
<dbReference type="GO" id="GO:0005737">
    <property type="term" value="C:cytoplasm"/>
    <property type="evidence" value="ECO:0007669"/>
    <property type="project" value="UniProtKB-SubCell"/>
</dbReference>
<keyword evidence="10 12" id="KW-0239">DNA-directed DNA polymerase</keyword>
<reference evidence="17" key="1">
    <citation type="submission" date="2016-10" db="EMBL/GenBank/DDBJ databases">
        <authorList>
            <person name="Varghese N."/>
            <person name="Submissions S."/>
        </authorList>
    </citation>
    <scope>NUCLEOTIDE SEQUENCE [LARGE SCALE GENOMIC DNA]</scope>
    <source>
        <strain evidence="17">NRRL B-51270</strain>
    </source>
</reference>
<dbReference type="InterPro" id="IPR022634">
    <property type="entry name" value="DNA_polIII_beta_N"/>
</dbReference>
<dbReference type="EMBL" id="LT629736">
    <property type="protein sequence ID" value="SDT12854.1"/>
    <property type="molecule type" value="Genomic_DNA"/>
</dbReference>
<dbReference type="AlphaFoldDB" id="A0A1H1XUE2"/>
<dbReference type="Pfam" id="PF02767">
    <property type="entry name" value="DNA_pol3_beta_2"/>
    <property type="match status" value="1"/>
</dbReference>
<keyword evidence="6 12" id="KW-0963">Cytoplasm</keyword>
<dbReference type="RefSeq" id="WP_093396296.1">
    <property type="nucleotide sequence ID" value="NZ_LT629736.1"/>
</dbReference>
<evidence type="ECO:0000256" key="11">
    <source>
        <dbReference type="ARBA" id="ARBA00023125"/>
    </source>
</evidence>
<proteinExistence type="inferred from homology"/>
<dbReference type="PIRSF" id="PIRSF000804">
    <property type="entry name" value="DNA_pol_III_b"/>
    <property type="match status" value="1"/>
</dbReference>
<comment type="subcellular location">
    <subcellularLocation>
        <location evidence="2 12">Cytoplasm</location>
    </subcellularLocation>
</comment>
<dbReference type="OrthoDB" id="8421503at2"/>
<dbReference type="InterPro" id="IPR001001">
    <property type="entry name" value="DNA_polIII_beta"/>
</dbReference>
<evidence type="ECO:0000313" key="16">
    <source>
        <dbReference type="EMBL" id="SDT12854.1"/>
    </source>
</evidence>
<dbReference type="InterPro" id="IPR022635">
    <property type="entry name" value="DNA_polIII_beta_C"/>
</dbReference>
<dbReference type="PANTHER" id="PTHR30478:SF0">
    <property type="entry name" value="BETA SLIDING CLAMP"/>
    <property type="match status" value="1"/>
</dbReference>
<comment type="function">
    <text evidence="1 12">Confers DNA tethering and processivity to DNA polymerases and other proteins. Acts as a clamp, forming a ring around DNA (a reaction catalyzed by the clamp-loading complex) which diffuses in an ATP-independent manner freely and bidirectionally along dsDNA. Initially characterized for its ability to contact the catalytic subunit of DNA polymerase III (Pol III), a complex, multichain enzyme responsible for most of the replicative synthesis in bacteria; Pol III exhibits 3'-5' exonuclease proofreading activity. The beta chain is required for initiation of replication as well as for processivity of DNA replication.</text>
</comment>
<feature type="domain" description="DNA polymerase III beta sliding clamp C-terminal" evidence="15">
    <location>
        <begin position="247"/>
        <end position="366"/>
    </location>
</feature>
<evidence type="ECO:0000256" key="1">
    <source>
        <dbReference type="ARBA" id="ARBA00002266"/>
    </source>
</evidence>